<dbReference type="OrthoDB" id="9809356at2"/>
<evidence type="ECO:0000256" key="7">
    <source>
        <dbReference type="ARBA" id="ARBA00022840"/>
    </source>
</evidence>
<feature type="domain" description="Mur ligase central" evidence="13">
    <location>
        <begin position="44"/>
        <end position="271"/>
    </location>
</feature>
<dbReference type="InterPro" id="IPR018109">
    <property type="entry name" value="Folylpolyglutamate_synth_CS"/>
</dbReference>
<keyword evidence="7 11" id="KW-0067">ATP-binding</keyword>
<reference evidence="14 15" key="1">
    <citation type="submission" date="2016-11" db="EMBL/GenBank/DDBJ databases">
        <authorList>
            <person name="Jaros S."/>
            <person name="Januszkiewicz K."/>
            <person name="Wedrychowicz H."/>
        </authorList>
    </citation>
    <scope>NUCLEOTIDE SEQUENCE [LARGE SCALE GENOMIC DNA]</scope>
    <source>
        <strain evidence="14 15">DSM 3089</strain>
    </source>
</reference>
<dbReference type="NCBIfam" id="TIGR01499">
    <property type="entry name" value="folC"/>
    <property type="match status" value="1"/>
</dbReference>
<protein>
    <recommendedName>
        <fullName evidence="3">tetrahydrofolate synthase</fullName>
        <ecNumber evidence="3">6.3.2.17</ecNumber>
    </recommendedName>
    <alternativeName>
        <fullName evidence="9">Tetrahydrofolylpolyglutamate synthase</fullName>
    </alternativeName>
</protein>
<dbReference type="Gene3D" id="3.40.1190.10">
    <property type="entry name" value="Mur-like, catalytic domain"/>
    <property type="match status" value="1"/>
</dbReference>
<organism evidence="14 15">
    <name type="scientific">Clostridium collagenovorans DSM 3089</name>
    <dbReference type="NCBI Taxonomy" id="1121306"/>
    <lineage>
        <taxon>Bacteria</taxon>
        <taxon>Bacillati</taxon>
        <taxon>Bacillota</taxon>
        <taxon>Clostridia</taxon>
        <taxon>Eubacteriales</taxon>
        <taxon>Clostridiaceae</taxon>
        <taxon>Clostridium</taxon>
    </lineage>
</organism>
<comment type="similarity">
    <text evidence="2 11">Belongs to the folylpolyglutamate synthase family.</text>
</comment>
<dbReference type="AlphaFoldDB" id="A0A1M5VUD9"/>
<dbReference type="EC" id="6.3.2.17" evidence="3"/>
<dbReference type="Proteomes" id="UP000184526">
    <property type="component" value="Unassembled WGS sequence"/>
</dbReference>
<evidence type="ECO:0000313" key="15">
    <source>
        <dbReference type="Proteomes" id="UP000184526"/>
    </source>
</evidence>
<gene>
    <name evidence="14" type="ORF">SAMN02745196_01355</name>
</gene>
<sequence length="432" mass="48662">MNYNEALTYVEGTAKFGMKLGLERMERVLEILGNPHKFIKTIHIAGTNGKGSTTAMLNYILNQQGYNVGMYTSPYVEIFEERIQINNENISKDEFASLVTEFYNIVPQIIEEGFDEPTYFEIVTAIAFLYFKRKDVDYALIEVGLGGRLDATNVINPILTIITSISFDHTGVLGNTLKEIAYEKGGIIKKGVPLVLYPQEKEAQEVFKDICIERNAILIEVPENFTQYIEVCREEGKTYQRIRVNEGESYDILLGLLGKYQVNNVSVVIKAVEALNYIGVEISKESMLNGLREVKWIGRLEKLKDSPFTVIDAAHNIGGIISLKESLNTYFKYNKLILILGILADKQVEDMVKEIAPLAHKIITVTPNSDRAELSEDLREVVIKYNSNCESCNDYGKAYKIACEDYEDGDMILAAGSIYMIGGMRKVINSIK</sequence>
<dbReference type="InterPro" id="IPR004101">
    <property type="entry name" value="Mur_ligase_C"/>
</dbReference>
<evidence type="ECO:0000256" key="2">
    <source>
        <dbReference type="ARBA" id="ARBA00008276"/>
    </source>
</evidence>
<dbReference type="PROSITE" id="PS01011">
    <property type="entry name" value="FOLYLPOLYGLU_SYNT_1"/>
    <property type="match status" value="1"/>
</dbReference>
<dbReference type="InterPro" id="IPR013221">
    <property type="entry name" value="Mur_ligase_cen"/>
</dbReference>
<dbReference type="EMBL" id="FQXP01000005">
    <property type="protein sequence ID" value="SHH78533.1"/>
    <property type="molecule type" value="Genomic_DNA"/>
</dbReference>
<dbReference type="PANTHER" id="PTHR11136">
    <property type="entry name" value="FOLYLPOLYGLUTAMATE SYNTHASE-RELATED"/>
    <property type="match status" value="1"/>
</dbReference>
<dbReference type="InterPro" id="IPR036615">
    <property type="entry name" value="Mur_ligase_C_dom_sf"/>
</dbReference>
<evidence type="ECO:0000259" key="13">
    <source>
        <dbReference type="Pfam" id="PF08245"/>
    </source>
</evidence>
<dbReference type="PIRSF" id="PIRSF001563">
    <property type="entry name" value="Folylpolyglu_synth"/>
    <property type="match status" value="1"/>
</dbReference>
<evidence type="ECO:0000256" key="9">
    <source>
        <dbReference type="ARBA" id="ARBA00030592"/>
    </source>
</evidence>
<evidence type="ECO:0000256" key="10">
    <source>
        <dbReference type="ARBA" id="ARBA00047493"/>
    </source>
</evidence>
<dbReference type="SUPFAM" id="SSF53623">
    <property type="entry name" value="MurD-like peptide ligases, catalytic domain"/>
    <property type="match status" value="1"/>
</dbReference>
<evidence type="ECO:0000256" key="4">
    <source>
        <dbReference type="ARBA" id="ARBA00022598"/>
    </source>
</evidence>
<dbReference type="GO" id="GO:0005524">
    <property type="term" value="F:ATP binding"/>
    <property type="evidence" value="ECO:0007669"/>
    <property type="project" value="UniProtKB-KW"/>
</dbReference>
<dbReference type="GO" id="GO:0004326">
    <property type="term" value="F:tetrahydrofolylpolyglutamate synthase activity"/>
    <property type="evidence" value="ECO:0007669"/>
    <property type="project" value="UniProtKB-EC"/>
</dbReference>
<evidence type="ECO:0000313" key="14">
    <source>
        <dbReference type="EMBL" id="SHH78533.1"/>
    </source>
</evidence>
<evidence type="ECO:0000256" key="6">
    <source>
        <dbReference type="ARBA" id="ARBA00022741"/>
    </source>
</evidence>
<evidence type="ECO:0000256" key="3">
    <source>
        <dbReference type="ARBA" id="ARBA00013025"/>
    </source>
</evidence>
<comment type="catalytic activity">
    <reaction evidence="10">
        <text>(6S)-5,6,7,8-tetrahydrofolyl-(gamma-L-Glu)(n) + L-glutamate + ATP = (6S)-5,6,7,8-tetrahydrofolyl-(gamma-L-Glu)(n+1) + ADP + phosphate + H(+)</text>
        <dbReference type="Rhea" id="RHEA:10580"/>
        <dbReference type="Rhea" id="RHEA-COMP:14738"/>
        <dbReference type="Rhea" id="RHEA-COMP:14740"/>
        <dbReference type="ChEBI" id="CHEBI:15378"/>
        <dbReference type="ChEBI" id="CHEBI:29985"/>
        <dbReference type="ChEBI" id="CHEBI:30616"/>
        <dbReference type="ChEBI" id="CHEBI:43474"/>
        <dbReference type="ChEBI" id="CHEBI:141005"/>
        <dbReference type="ChEBI" id="CHEBI:456216"/>
        <dbReference type="EC" id="6.3.2.17"/>
    </reaction>
</comment>
<evidence type="ECO:0000259" key="12">
    <source>
        <dbReference type="Pfam" id="PF02875"/>
    </source>
</evidence>
<evidence type="ECO:0000256" key="1">
    <source>
        <dbReference type="ARBA" id="ARBA00001946"/>
    </source>
</evidence>
<comment type="cofactor">
    <cofactor evidence="1">
        <name>Mg(2+)</name>
        <dbReference type="ChEBI" id="CHEBI:18420"/>
    </cofactor>
</comment>
<keyword evidence="5" id="KW-0479">Metal-binding</keyword>
<dbReference type="InterPro" id="IPR036565">
    <property type="entry name" value="Mur-like_cat_sf"/>
</dbReference>
<dbReference type="Gene3D" id="3.90.190.20">
    <property type="entry name" value="Mur ligase, C-terminal domain"/>
    <property type="match status" value="1"/>
</dbReference>
<dbReference type="Pfam" id="PF08245">
    <property type="entry name" value="Mur_ligase_M"/>
    <property type="match status" value="1"/>
</dbReference>
<dbReference type="Pfam" id="PF02875">
    <property type="entry name" value="Mur_ligase_C"/>
    <property type="match status" value="1"/>
</dbReference>
<keyword evidence="4 11" id="KW-0436">Ligase</keyword>
<proteinExistence type="inferred from homology"/>
<dbReference type="PANTHER" id="PTHR11136:SF0">
    <property type="entry name" value="DIHYDROFOLATE SYNTHETASE-RELATED"/>
    <property type="match status" value="1"/>
</dbReference>
<feature type="domain" description="Mur ligase C-terminal" evidence="12">
    <location>
        <begin position="298"/>
        <end position="417"/>
    </location>
</feature>
<dbReference type="STRING" id="1121306.SAMN02745196_01355"/>
<dbReference type="InterPro" id="IPR001645">
    <property type="entry name" value="Folylpolyglutamate_synth"/>
</dbReference>
<dbReference type="GO" id="GO:0005737">
    <property type="term" value="C:cytoplasm"/>
    <property type="evidence" value="ECO:0007669"/>
    <property type="project" value="TreeGrafter"/>
</dbReference>
<dbReference type="RefSeq" id="WP_072831276.1">
    <property type="nucleotide sequence ID" value="NZ_FQXP01000005.1"/>
</dbReference>
<evidence type="ECO:0000256" key="11">
    <source>
        <dbReference type="PIRNR" id="PIRNR001563"/>
    </source>
</evidence>
<dbReference type="PROSITE" id="PS01012">
    <property type="entry name" value="FOLYLPOLYGLU_SYNT_2"/>
    <property type="match status" value="1"/>
</dbReference>
<dbReference type="SUPFAM" id="SSF53244">
    <property type="entry name" value="MurD-like peptide ligases, peptide-binding domain"/>
    <property type="match status" value="1"/>
</dbReference>
<keyword evidence="6 11" id="KW-0547">Nucleotide-binding</keyword>
<dbReference type="GO" id="GO:0008841">
    <property type="term" value="F:dihydrofolate synthase activity"/>
    <property type="evidence" value="ECO:0007669"/>
    <property type="project" value="TreeGrafter"/>
</dbReference>
<dbReference type="FunFam" id="3.40.1190.10:FF:000011">
    <property type="entry name" value="Folylpolyglutamate synthase/dihydrofolate synthase"/>
    <property type="match status" value="1"/>
</dbReference>
<keyword evidence="8" id="KW-0460">Magnesium</keyword>
<dbReference type="GO" id="GO:0046872">
    <property type="term" value="F:metal ion binding"/>
    <property type="evidence" value="ECO:0007669"/>
    <property type="project" value="UniProtKB-KW"/>
</dbReference>
<keyword evidence="15" id="KW-1185">Reference proteome</keyword>
<name>A0A1M5VUD9_9CLOT</name>
<evidence type="ECO:0000256" key="5">
    <source>
        <dbReference type="ARBA" id="ARBA00022723"/>
    </source>
</evidence>
<accession>A0A1M5VUD9</accession>
<evidence type="ECO:0000256" key="8">
    <source>
        <dbReference type="ARBA" id="ARBA00022842"/>
    </source>
</evidence>